<feature type="compositionally biased region" description="Pro residues" evidence="1">
    <location>
        <begin position="179"/>
        <end position="192"/>
    </location>
</feature>
<proteinExistence type="predicted"/>
<protein>
    <recommendedName>
        <fullName evidence="4">Helix-turn-helix domain-containing protein</fullName>
    </recommendedName>
</protein>
<dbReference type="Pfam" id="PF13730">
    <property type="entry name" value="HTH_36"/>
    <property type="match status" value="1"/>
</dbReference>
<dbReference type="AlphaFoldDB" id="A0A023D7N3"/>
<keyword evidence="3" id="KW-1185">Reference proteome</keyword>
<evidence type="ECO:0008006" key="4">
    <source>
        <dbReference type="Google" id="ProtNLM"/>
    </source>
</evidence>
<feature type="region of interest" description="Disordered" evidence="1">
    <location>
        <begin position="285"/>
        <end position="307"/>
    </location>
</feature>
<accession>A0A023D7N3</accession>
<dbReference type="Proteomes" id="UP000019760">
    <property type="component" value="Unassembled WGS sequence"/>
</dbReference>
<dbReference type="OrthoDB" id="7211084at2"/>
<dbReference type="Gene3D" id="1.10.10.10">
    <property type="entry name" value="Winged helix-like DNA-binding domain superfamily/Winged helix DNA-binding domain"/>
    <property type="match status" value="1"/>
</dbReference>
<evidence type="ECO:0000256" key="1">
    <source>
        <dbReference type="SAM" id="MobiDB-lite"/>
    </source>
</evidence>
<gene>
    <name evidence="2" type="ORF">Amme_076_013</name>
</gene>
<feature type="compositionally biased region" description="Basic and acidic residues" evidence="1">
    <location>
        <begin position="95"/>
        <end position="114"/>
    </location>
</feature>
<feature type="region of interest" description="Disordered" evidence="1">
    <location>
        <begin position="93"/>
        <end position="158"/>
    </location>
</feature>
<feature type="compositionally biased region" description="Basic and acidic residues" evidence="1">
    <location>
        <begin position="297"/>
        <end position="307"/>
    </location>
</feature>
<evidence type="ECO:0000313" key="3">
    <source>
        <dbReference type="Proteomes" id="UP000019760"/>
    </source>
</evidence>
<comment type="caution">
    <text evidence="2">The sequence shown here is derived from an EMBL/GenBank/DDBJ whole genome shotgun (WGS) entry which is preliminary data.</text>
</comment>
<dbReference type="RefSeq" id="WP_042059972.1">
    <property type="nucleotide sequence ID" value="NZ_BAND01000076.1"/>
</dbReference>
<dbReference type="EMBL" id="BAND01000076">
    <property type="protein sequence ID" value="GAJ29720.1"/>
    <property type="molecule type" value="Genomic_DNA"/>
</dbReference>
<reference evidence="2 3" key="2">
    <citation type="journal article" date="2014" name="FEMS Microbiol. Lett.">
        <title>Draft genomic DNA sequence of the facultatively methylotrophic bacterium Acidomonas methanolica type strain MB58.</title>
        <authorList>
            <person name="Higashiura N."/>
            <person name="Hadano H."/>
            <person name="Hirakawa H."/>
            <person name="Matsutani M."/>
            <person name="Takabe S."/>
            <person name="Matsushita K."/>
            <person name="Azuma Y."/>
        </authorList>
    </citation>
    <scope>NUCLEOTIDE SEQUENCE [LARGE SCALE GENOMIC DNA]</scope>
    <source>
        <strain evidence="2 3">MB58</strain>
    </source>
</reference>
<sequence>MSVRAIKWAFSLKLPTNTKFVLLVMAEHANDDGVCWPSQGLIVEMTGLSERAVRYAVHALRRADIIKMDGGKGQRSKIQLSLDLEEVTAEMVESLSRKESARKDNRHHMPENRHHMPTSNRHHVPNDRHHVPNDRHHVPNHRTTKNHQEPPTSSLRSDDTAHAVVGADGRDSQIALFDNPPPQAPRPQPPPDTRSLVWSLGVQAVRRLTGKSEGQSRSLIGRWLKGCRDDCAMLNAVILAAAEHRPVDPVPWIEAAIRKRMEGGQKSAFSLTPEEERAYRAAAREWARNGHEGPAPKPEDFRGKVAA</sequence>
<feature type="region of interest" description="Disordered" evidence="1">
    <location>
        <begin position="172"/>
        <end position="194"/>
    </location>
</feature>
<dbReference type="InterPro" id="IPR036388">
    <property type="entry name" value="WH-like_DNA-bd_sf"/>
</dbReference>
<evidence type="ECO:0000313" key="2">
    <source>
        <dbReference type="EMBL" id="GAJ29720.1"/>
    </source>
</evidence>
<organism evidence="2 3">
    <name type="scientific">Acidomonas methanolica NBRC 104435</name>
    <dbReference type="NCBI Taxonomy" id="1231351"/>
    <lineage>
        <taxon>Bacteria</taxon>
        <taxon>Pseudomonadati</taxon>
        <taxon>Pseudomonadota</taxon>
        <taxon>Alphaproteobacteria</taxon>
        <taxon>Acetobacterales</taxon>
        <taxon>Acetobacteraceae</taxon>
        <taxon>Acidomonas</taxon>
    </lineage>
</organism>
<name>A0A023D7N3_ACIMT</name>
<reference evidence="3" key="1">
    <citation type="journal article" date="2014" name="FEMS Microbiol. Lett.">
        <title>Draft Genomic DNA Sequence of the Facultatively Methylotrophic Bacterium Acidomonas methanolica type strain MB58.</title>
        <authorList>
            <person name="Higashiura N."/>
            <person name="Hadano H."/>
            <person name="Hirakawa H."/>
            <person name="Matsutani M."/>
            <person name="Takabe S."/>
            <person name="Matsushita K."/>
            <person name="Azuma Y."/>
        </authorList>
    </citation>
    <scope>NUCLEOTIDE SEQUENCE [LARGE SCALE GENOMIC DNA]</scope>
    <source>
        <strain evidence="3">MB58</strain>
    </source>
</reference>
<feature type="compositionally biased region" description="Basic and acidic residues" evidence="1">
    <location>
        <begin position="124"/>
        <end position="137"/>
    </location>
</feature>